<gene>
    <name evidence="12" type="ORF">GBAR_LOCUS1207</name>
</gene>
<organism evidence="12 13">
    <name type="scientific">Geodia barretti</name>
    <name type="common">Barrett's horny sponge</name>
    <dbReference type="NCBI Taxonomy" id="519541"/>
    <lineage>
        <taxon>Eukaryota</taxon>
        <taxon>Metazoa</taxon>
        <taxon>Porifera</taxon>
        <taxon>Demospongiae</taxon>
        <taxon>Heteroscleromorpha</taxon>
        <taxon>Tetractinellida</taxon>
        <taxon>Astrophorina</taxon>
        <taxon>Geodiidae</taxon>
        <taxon>Geodia</taxon>
    </lineage>
</organism>
<dbReference type="PROSITE" id="PS51201">
    <property type="entry name" value="RCK_N"/>
    <property type="match status" value="1"/>
</dbReference>
<dbReference type="GO" id="GO:0005886">
    <property type="term" value="C:plasma membrane"/>
    <property type="evidence" value="ECO:0007669"/>
    <property type="project" value="UniProtKB-SubCell"/>
</dbReference>
<dbReference type="InterPro" id="IPR036291">
    <property type="entry name" value="NAD(P)-bd_dom_sf"/>
</dbReference>
<dbReference type="AlphaFoldDB" id="A0AA35QW52"/>
<dbReference type="SUPFAM" id="SSF51735">
    <property type="entry name" value="NAD(P)-binding Rossmann-fold domains"/>
    <property type="match status" value="1"/>
</dbReference>
<feature type="domain" description="RCK C-terminal" evidence="11">
    <location>
        <begin position="246"/>
        <end position="328"/>
    </location>
</feature>
<dbReference type="SUPFAM" id="SSF81324">
    <property type="entry name" value="Voltage-gated potassium channels"/>
    <property type="match status" value="1"/>
</dbReference>
<keyword evidence="6 9" id="KW-0472">Membrane</keyword>
<feature type="transmembrane region" description="Helical" evidence="9">
    <location>
        <begin position="7"/>
        <end position="25"/>
    </location>
</feature>
<sequence length="328" mass="35506">MFRRFGVSVGILVFLLFAGTIGYMVLEGWTVIDALYMTVITFTTVGYEEVQPLSTAGRIFNIFLIVGGVGAMLYFLTALMSHIVEEEVFHAFVRRRRMRSTLASMRRHYILCGFGRVGREVGRAFAAEGVEFIVIDANDNCIVEAQELGYAYIQGNATEDDVLREAGIEHAEGLVAVTGNDSDNVYITLSARGLNETLQVVARTSDIANAEKLKRAGADKVISPLEIGGRRIALSAVRPLAVDFVDSMLEGAHDERLQFSEISITSSSALSGSTIATIVRHPHVEALGLRRSDGEMVATPQRDTVLQPGDSLFVIGVGDAVAALSSAK</sequence>
<keyword evidence="5 8" id="KW-0406">Ion transport</keyword>
<dbReference type="InterPro" id="IPR006037">
    <property type="entry name" value="RCK_C"/>
</dbReference>
<dbReference type="Gene3D" id="1.10.287.70">
    <property type="match status" value="1"/>
</dbReference>
<dbReference type="EMBL" id="CASHTH010000178">
    <property type="protein sequence ID" value="CAI7993179.1"/>
    <property type="molecule type" value="Genomic_DNA"/>
</dbReference>
<dbReference type="Pfam" id="PF02080">
    <property type="entry name" value="TrkA_C"/>
    <property type="match status" value="1"/>
</dbReference>
<evidence type="ECO:0000256" key="7">
    <source>
        <dbReference type="ARBA" id="ARBA00023303"/>
    </source>
</evidence>
<comment type="similarity">
    <text evidence="8">Belongs to the two pore domain potassium channel (TC 1.A.1.8) family.</text>
</comment>
<dbReference type="PANTHER" id="PTHR43833">
    <property type="entry name" value="POTASSIUM CHANNEL PROTEIN 2-RELATED-RELATED"/>
    <property type="match status" value="1"/>
</dbReference>
<comment type="caution">
    <text evidence="12">The sequence shown here is derived from an EMBL/GenBank/DDBJ whole genome shotgun (WGS) entry which is preliminary data.</text>
</comment>
<dbReference type="Gene3D" id="3.30.70.1450">
    <property type="entry name" value="Regulator of K+ conductance, C-terminal domain"/>
    <property type="match status" value="1"/>
</dbReference>
<evidence type="ECO:0000313" key="12">
    <source>
        <dbReference type="EMBL" id="CAI7993179.1"/>
    </source>
</evidence>
<dbReference type="Pfam" id="PF07885">
    <property type="entry name" value="Ion_trans_2"/>
    <property type="match status" value="1"/>
</dbReference>
<keyword evidence="4 9" id="KW-1133">Transmembrane helix</keyword>
<evidence type="ECO:0000259" key="11">
    <source>
        <dbReference type="PROSITE" id="PS51202"/>
    </source>
</evidence>
<evidence type="ECO:0000256" key="4">
    <source>
        <dbReference type="ARBA" id="ARBA00022989"/>
    </source>
</evidence>
<dbReference type="InterPro" id="IPR003148">
    <property type="entry name" value="RCK_N"/>
</dbReference>
<evidence type="ECO:0000256" key="2">
    <source>
        <dbReference type="ARBA" id="ARBA00022448"/>
    </source>
</evidence>
<protein>
    <submittedName>
        <fullName evidence="12">Probable potassium channel protein 2</fullName>
    </submittedName>
</protein>
<comment type="subcellular location">
    <subcellularLocation>
        <location evidence="1">Cell membrane</location>
        <topology evidence="1">Multi-pass membrane protein</topology>
    </subcellularLocation>
</comment>
<keyword evidence="7 8" id="KW-0407">Ion channel</keyword>
<evidence type="ECO:0000256" key="8">
    <source>
        <dbReference type="RuleBase" id="RU003857"/>
    </source>
</evidence>
<dbReference type="InterPro" id="IPR013099">
    <property type="entry name" value="K_chnl_dom"/>
</dbReference>
<reference evidence="12" key="1">
    <citation type="submission" date="2023-03" db="EMBL/GenBank/DDBJ databases">
        <authorList>
            <person name="Steffen K."/>
            <person name="Cardenas P."/>
        </authorList>
    </citation>
    <scope>NUCLEOTIDE SEQUENCE</scope>
</reference>
<feature type="transmembrane region" description="Helical" evidence="9">
    <location>
        <begin position="59"/>
        <end position="80"/>
    </location>
</feature>
<dbReference type="InterPro" id="IPR050721">
    <property type="entry name" value="Trk_Ktr_HKT_K-transport"/>
</dbReference>
<evidence type="ECO:0000256" key="6">
    <source>
        <dbReference type="ARBA" id="ARBA00023136"/>
    </source>
</evidence>
<dbReference type="PROSITE" id="PS51202">
    <property type="entry name" value="RCK_C"/>
    <property type="match status" value="1"/>
</dbReference>
<evidence type="ECO:0000313" key="13">
    <source>
        <dbReference type="Proteomes" id="UP001174909"/>
    </source>
</evidence>
<dbReference type="GO" id="GO:0005267">
    <property type="term" value="F:potassium channel activity"/>
    <property type="evidence" value="ECO:0007669"/>
    <property type="project" value="InterPro"/>
</dbReference>
<evidence type="ECO:0000256" key="9">
    <source>
        <dbReference type="SAM" id="Phobius"/>
    </source>
</evidence>
<dbReference type="Proteomes" id="UP001174909">
    <property type="component" value="Unassembled WGS sequence"/>
</dbReference>
<name>A0AA35QW52_GEOBA</name>
<keyword evidence="2 8" id="KW-0813">Transport</keyword>
<dbReference type="Pfam" id="PF02254">
    <property type="entry name" value="TrkA_N"/>
    <property type="match status" value="1"/>
</dbReference>
<evidence type="ECO:0000256" key="3">
    <source>
        <dbReference type="ARBA" id="ARBA00022692"/>
    </source>
</evidence>
<accession>A0AA35QW52</accession>
<proteinExistence type="inferred from homology"/>
<evidence type="ECO:0000259" key="10">
    <source>
        <dbReference type="PROSITE" id="PS51201"/>
    </source>
</evidence>
<feature type="transmembrane region" description="Helical" evidence="9">
    <location>
        <begin position="31"/>
        <end position="47"/>
    </location>
</feature>
<dbReference type="Gene3D" id="3.40.50.720">
    <property type="entry name" value="NAD(P)-binding Rossmann-like Domain"/>
    <property type="match status" value="1"/>
</dbReference>
<evidence type="ECO:0000256" key="5">
    <source>
        <dbReference type="ARBA" id="ARBA00023065"/>
    </source>
</evidence>
<keyword evidence="3 8" id="KW-0812">Transmembrane</keyword>
<evidence type="ECO:0000256" key="1">
    <source>
        <dbReference type="ARBA" id="ARBA00004651"/>
    </source>
</evidence>
<keyword evidence="13" id="KW-1185">Reference proteome</keyword>
<dbReference type="SUPFAM" id="SSF116726">
    <property type="entry name" value="TrkA C-terminal domain-like"/>
    <property type="match status" value="1"/>
</dbReference>
<dbReference type="InterPro" id="IPR003280">
    <property type="entry name" value="2pore_dom_K_chnl"/>
</dbReference>
<dbReference type="PANTHER" id="PTHR43833:SF9">
    <property type="entry name" value="POTASSIUM CHANNEL PROTEIN YUGO-RELATED"/>
    <property type="match status" value="1"/>
</dbReference>
<feature type="domain" description="RCK N-terminal" evidence="10">
    <location>
        <begin position="106"/>
        <end position="222"/>
    </location>
</feature>
<dbReference type="PRINTS" id="PR01333">
    <property type="entry name" value="2POREKCHANEL"/>
</dbReference>
<dbReference type="InterPro" id="IPR036721">
    <property type="entry name" value="RCK_C_sf"/>
</dbReference>